<accession>A0ABN9R2M8</accession>
<name>A0ABN9R2M8_9DINO</name>
<organism evidence="1 2">
    <name type="scientific">Prorocentrum cordatum</name>
    <dbReference type="NCBI Taxonomy" id="2364126"/>
    <lineage>
        <taxon>Eukaryota</taxon>
        <taxon>Sar</taxon>
        <taxon>Alveolata</taxon>
        <taxon>Dinophyceae</taxon>
        <taxon>Prorocentrales</taxon>
        <taxon>Prorocentraceae</taxon>
        <taxon>Prorocentrum</taxon>
    </lineage>
</organism>
<evidence type="ECO:0000313" key="2">
    <source>
        <dbReference type="Proteomes" id="UP001189429"/>
    </source>
</evidence>
<reference evidence="1" key="1">
    <citation type="submission" date="2023-10" db="EMBL/GenBank/DDBJ databases">
        <authorList>
            <person name="Chen Y."/>
            <person name="Shah S."/>
            <person name="Dougan E. K."/>
            <person name="Thang M."/>
            <person name="Chan C."/>
        </authorList>
    </citation>
    <scope>NUCLEOTIDE SEQUENCE [LARGE SCALE GENOMIC DNA]</scope>
</reference>
<proteinExistence type="predicted"/>
<dbReference type="Proteomes" id="UP001189429">
    <property type="component" value="Unassembled WGS sequence"/>
</dbReference>
<evidence type="ECO:0000313" key="1">
    <source>
        <dbReference type="EMBL" id="CAK0811094.1"/>
    </source>
</evidence>
<keyword evidence="2" id="KW-1185">Reference proteome</keyword>
<dbReference type="EMBL" id="CAUYUJ010004823">
    <property type="protein sequence ID" value="CAK0811094.1"/>
    <property type="molecule type" value="Genomic_DNA"/>
</dbReference>
<sequence>ECPAGTSTSQAPGSLAGRRVLPGAVAAHALPVLQVVGGSIVFLSSPAGLAVVNRALTGFCLTWRHRFQGGRQRPVVLAVVRAMESANCGTMCDVPLE</sequence>
<comment type="caution">
    <text evidence="1">The sequence shown here is derived from an EMBL/GenBank/DDBJ whole genome shotgun (WGS) entry which is preliminary data.</text>
</comment>
<feature type="non-terminal residue" evidence="1">
    <location>
        <position position="97"/>
    </location>
</feature>
<protein>
    <submittedName>
        <fullName evidence="1">Uncharacterized protein</fullName>
    </submittedName>
</protein>
<gene>
    <name evidence="1" type="ORF">PCOR1329_LOCUS15840</name>
</gene>
<feature type="non-terminal residue" evidence="1">
    <location>
        <position position="1"/>
    </location>
</feature>